<dbReference type="EMBL" id="JABZEC010000003">
    <property type="protein sequence ID" value="NVY96359.1"/>
    <property type="molecule type" value="Genomic_DNA"/>
</dbReference>
<protein>
    <submittedName>
        <fullName evidence="2">Uncharacterized protein</fullName>
    </submittedName>
</protein>
<feature type="region of interest" description="Disordered" evidence="1">
    <location>
        <begin position="51"/>
        <end position="71"/>
    </location>
</feature>
<keyword evidence="3" id="KW-1185">Reference proteome</keyword>
<accession>A0A850QZY9</accession>
<organism evidence="2 3">
    <name type="scientific">Bombilactobacillus apium</name>
    <dbReference type="NCBI Taxonomy" id="2675299"/>
    <lineage>
        <taxon>Bacteria</taxon>
        <taxon>Bacillati</taxon>
        <taxon>Bacillota</taxon>
        <taxon>Bacilli</taxon>
        <taxon>Lactobacillales</taxon>
        <taxon>Lactobacillaceae</taxon>
        <taxon>Bombilactobacillus</taxon>
    </lineage>
</organism>
<dbReference type="AlphaFoldDB" id="A0A850QZY9"/>
<proteinExistence type="predicted"/>
<dbReference type="RefSeq" id="WP_176942522.1">
    <property type="nucleotide sequence ID" value="NZ_JABZEC010000003.1"/>
</dbReference>
<evidence type="ECO:0000313" key="2">
    <source>
        <dbReference type="EMBL" id="NVY96359.1"/>
    </source>
</evidence>
<comment type="caution">
    <text evidence="2">The sequence shown here is derived from an EMBL/GenBank/DDBJ whole genome shotgun (WGS) entry which is preliminary data.</text>
</comment>
<evidence type="ECO:0000313" key="3">
    <source>
        <dbReference type="Proteomes" id="UP000563523"/>
    </source>
</evidence>
<feature type="compositionally biased region" description="Polar residues" evidence="1">
    <location>
        <begin position="51"/>
        <end position="64"/>
    </location>
</feature>
<sequence>MAQTIYQGLAPVLKYDLKNSNYSSNLPTNSLQIEIAKGVTKLGAYQTTLHHTLQNRPASPSTTAPAIKVGH</sequence>
<reference evidence="2 3" key="1">
    <citation type="submission" date="2020-06" db="EMBL/GenBank/DDBJ databases">
        <authorList>
            <person name="Kang J."/>
        </authorList>
    </citation>
    <scope>NUCLEOTIDE SEQUENCE [LARGE SCALE GENOMIC DNA]</scope>
    <source>
        <strain evidence="2 3">DCY120</strain>
    </source>
</reference>
<gene>
    <name evidence="2" type="ORF">HU830_04120</name>
</gene>
<evidence type="ECO:0000256" key="1">
    <source>
        <dbReference type="SAM" id="MobiDB-lite"/>
    </source>
</evidence>
<dbReference type="Proteomes" id="UP000563523">
    <property type="component" value="Unassembled WGS sequence"/>
</dbReference>
<name>A0A850QZY9_9LACO</name>